<dbReference type="RefSeq" id="WP_207880589.1">
    <property type="nucleotide sequence ID" value="NZ_JAFVMF010000006.1"/>
</dbReference>
<evidence type="ECO:0000313" key="1">
    <source>
        <dbReference type="EMBL" id="MBO1359459.1"/>
    </source>
</evidence>
<dbReference type="SUPFAM" id="SSF51182">
    <property type="entry name" value="RmlC-like cupins"/>
    <property type="match status" value="1"/>
</dbReference>
<dbReference type="PANTHER" id="PTHR37943">
    <property type="entry name" value="PROTEIN VES"/>
    <property type="match status" value="1"/>
</dbReference>
<comment type="caution">
    <text evidence="1">The sequence shown here is derived from an EMBL/GenBank/DDBJ whole genome shotgun (WGS) entry which is preliminary data.</text>
</comment>
<dbReference type="PANTHER" id="PTHR37943:SF1">
    <property type="entry name" value="PROTEIN VES"/>
    <property type="match status" value="1"/>
</dbReference>
<reference evidence="1 2" key="1">
    <citation type="submission" date="2021-03" db="EMBL/GenBank/DDBJ databases">
        <title>The complete genome sequence of Acetobacter sacchari TBRC 11175.</title>
        <authorList>
            <person name="Charoenyingcharoen P."/>
            <person name="Yukphan P."/>
        </authorList>
    </citation>
    <scope>NUCLEOTIDE SEQUENCE [LARGE SCALE GENOMIC DNA]</scope>
    <source>
        <strain evidence="1 2">TBRC 11175</strain>
    </source>
</reference>
<proteinExistence type="predicted"/>
<name>A0ABS3LU78_9PROT</name>
<dbReference type="Proteomes" id="UP000664771">
    <property type="component" value="Unassembled WGS sequence"/>
</dbReference>
<accession>A0ABS3LU78</accession>
<dbReference type="InterPro" id="IPR011051">
    <property type="entry name" value="RmlC_Cupin_sf"/>
</dbReference>
<sequence length="181" mass="19344">MTILRIDEIAASPWKNGGGVTREIAVARGDGERVLWRLSVADIARDGLFSSFEQTDRSMALLNGSGLDLTFSDPGRILPLDRRGTILRYPGAPGPLARLRAGPCRAVNFMNSKGAAPMALTVCREPEFHRSSQFILIPAVGAWLVNDGQEVVHPGSVFISRNGCSVSAAAPNGDNLAYLLA</sequence>
<dbReference type="InterPro" id="IPR010282">
    <property type="entry name" value="Uncharacterised_HutD/Ves"/>
</dbReference>
<gene>
    <name evidence="1" type="ORF">J2D73_06565</name>
</gene>
<dbReference type="Gene3D" id="2.60.120.10">
    <property type="entry name" value="Jelly Rolls"/>
    <property type="match status" value="1"/>
</dbReference>
<keyword evidence="2" id="KW-1185">Reference proteome</keyword>
<dbReference type="InterPro" id="IPR014710">
    <property type="entry name" value="RmlC-like_jellyroll"/>
</dbReference>
<evidence type="ECO:0000313" key="2">
    <source>
        <dbReference type="Proteomes" id="UP000664771"/>
    </source>
</evidence>
<protein>
    <submittedName>
        <fullName evidence="1">HutD family protein</fullName>
    </submittedName>
</protein>
<organism evidence="1 2">
    <name type="scientific">Acetobacter sacchari</name>
    <dbReference type="NCBI Taxonomy" id="2661687"/>
    <lineage>
        <taxon>Bacteria</taxon>
        <taxon>Pseudomonadati</taxon>
        <taxon>Pseudomonadota</taxon>
        <taxon>Alphaproteobacteria</taxon>
        <taxon>Acetobacterales</taxon>
        <taxon>Acetobacteraceae</taxon>
        <taxon>Acetobacter</taxon>
    </lineage>
</organism>
<dbReference type="Pfam" id="PF05962">
    <property type="entry name" value="HutD"/>
    <property type="match status" value="1"/>
</dbReference>
<dbReference type="EMBL" id="JAFVMF010000006">
    <property type="protein sequence ID" value="MBO1359459.1"/>
    <property type="molecule type" value="Genomic_DNA"/>
</dbReference>